<reference evidence="2 3" key="1">
    <citation type="submission" date="2019-03" db="EMBL/GenBank/DDBJ databases">
        <title>An improved genome assembly of the fluke Schistosoma japonicum.</title>
        <authorList>
            <person name="Hu W."/>
            <person name="Luo F."/>
            <person name="Yin M."/>
            <person name="Mo X."/>
            <person name="Sun C."/>
            <person name="Wu Q."/>
            <person name="Zhu B."/>
            <person name="Xiang M."/>
            <person name="Wang J."/>
            <person name="Wang Y."/>
            <person name="Zhang T."/>
            <person name="Xu B."/>
            <person name="Zheng H."/>
            <person name="Feng Z."/>
        </authorList>
    </citation>
    <scope>NUCLEOTIDE SEQUENCE [LARGE SCALE GENOMIC DNA]</scope>
    <source>
        <strain evidence="2">HuSjv2</strain>
        <tissue evidence="2">Worms</tissue>
    </source>
</reference>
<feature type="compositionally biased region" description="Polar residues" evidence="1">
    <location>
        <begin position="26"/>
        <end position="37"/>
    </location>
</feature>
<feature type="region of interest" description="Disordered" evidence="1">
    <location>
        <begin position="72"/>
        <end position="92"/>
    </location>
</feature>
<evidence type="ECO:0000313" key="3">
    <source>
        <dbReference type="Proteomes" id="UP000311919"/>
    </source>
</evidence>
<evidence type="ECO:0000256" key="1">
    <source>
        <dbReference type="SAM" id="MobiDB-lite"/>
    </source>
</evidence>
<organism evidence="2 3">
    <name type="scientific">Schistosoma japonicum</name>
    <name type="common">Blood fluke</name>
    <dbReference type="NCBI Taxonomy" id="6182"/>
    <lineage>
        <taxon>Eukaryota</taxon>
        <taxon>Metazoa</taxon>
        <taxon>Spiralia</taxon>
        <taxon>Lophotrochozoa</taxon>
        <taxon>Platyhelminthes</taxon>
        <taxon>Trematoda</taxon>
        <taxon>Digenea</taxon>
        <taxon>Strigeidida</taxon>
        <taxon>Schistosomatoidea</taxon>
        <taxon>Schistosomatidae</taxon>
        <taxon>Schistosoma</taxon>
    </lineage>
</organism>
<feature type="compositionally biased region" description="Low complexity" evidence="1">
    <location>
        <begin position="1"/>
        <end position="14"/>
    </location>
</feature>
<evidence type="ECO:0000313" key="2">
    <source>
        <dbReference type="EMBL" id="TNN19295.1"/>
    </source>
</evidence>
<feature type="region of interest" description="Disordered" evidence="1">
    <location>
        <begin position="1"/>
        <end position="37"/>
    </location>
</feature>
<dbReference type="AlphaFoldDB" id="A0A4Z2DS47"/>
<protein>
    <submittedName>
        <fullName evidence="2">Uncharacterized protein</fullName>
    </submittedName>
</protein>
<dbReference type="Proteomes" id="UP000311919">
    <property type="component" value="Unassembled WGS sequence"/>
</dbReference>
<feature type="non-terminal residue" evidence="2">
    <location>
        <position position="1"/>
    </location>
</feature>
<sequence length="92" mass="9563">VNKCESSAVGVGVDVDVDAEADASDNNGDSLQNQNQRESAVAVLEHVLNVLDAVDVVDAKVETVLEAAAGTVHKTNKHHPSTCDDGNTPPNM</sequence>
<dbReference type="EMBL" id="SKCS01000051">
    <property type="protein sequence ID" value="TNN19295.1"/>
    <property type="molecule type" value="Genomic_DNA"/>
</dbReference>
<keyword evidence="3" id="KW-1185">Reference proteome</keyword>
<proteinExistence type="predicted"/>
<comment type="caution">
    <text evidence="2">The sequence shown here is derived from an EMBL/GenBank/DDBJ whole genome shotgun (WGS) entry which is preliminary data.</text>
</comment>
<accession>A0A4Z2DS47</accession>
<name>A0A4Z2DS47_SCHJA</name>
<gene>
    <name evidence="2" type="ORF">EWB00_009031</name>
</gene>